<organism evidence="2 3">
    <name type="scientific">Thiomicrorhabdus xiamenensis</name>
    <dbReference type="NCBI Taxonomy" id="2739063"/>
    <lineage>
        <taxon>Bacteria</taxon>
        <taxon>Pseudomonadati</taxon>
        <taxon>Pseudomonadota</taxon>
        <taxon>Gammaproteobacteria</taxon>
        <taxon>Thiotrichales</taxon>
        <taxon>Piscirickettsiaceae</taxon>
        <taxon>Thiomicrorhabdus</taxon>
    </lineage>
</organism>
<evidence type="ECO:0000259" key="1">
    <source>
        <dbReference type="Pfam" id="PF01882"/>
    </source>
</evidence>
<accession>A0A7D4NK72</accession>
<dbReference type="Pfam" id="PF01882">
    <property type="entry name" value="DUF58"/>
    <property type="match status" value="1"/>
</dbReference>
<dbReference type="InterPro" id="IPR002881">
    <property type="entry name" value="DUF58"/>
</dbReference>
<dbReference type="RefSeq" id="WP_173283725.1">
    <property type="nucleotide sequence ID" value="NZ_CP054020.1"/>
</dbReference>
<dbReference type="Proteomes" id="UP000504724">
    <property type="component" value="Chromosome"/>
</dbReference>
<evidence type="ECO:0000313" key="3">
    <source>
        <dbReference type="Proteomes" id="UP000504724"/>
    </source>
</evidence>
<dbReference type="AlphaFoldDB" id="A0A7D4NK72"/>
<evidence type="ECO:0000313" key="2">
    <source>
        <dbReference type="EMBL" id="QKI88134.1"/>
    </source>
</evidence>
<feature type="domain" description="DUF58" evidence="1">
    <location>
        <begin position="33"/>
        <end position="250"/>
    </location>
</feature>
<dbReference type="EMBL" id="CP054020">
    <property type="protein sequence ID" value="QKI88134.1"/>
    <property type="molecule type" value="Genomic_DNA"/>
</dbReference>
<sequence>MKQKKLVQQQKLLASSHGDHHAVRKGRGMTFSEVRQYQPGDDIRHIDWRVMARTQKTHTKIFVEEHERPTLILAEQTPALFFGSQVRLKTDQVLNIAAILGWVSLQQHERVGGVCFNHRQQIWNAPKKPQQNLLSFLQQAIQLQQQNQKPGVGSHHYWQQALQLLQKNLKPGSKVFLIGDMLQFDENLLTPLKQLRRHAEIVAVHIFDPLDREIPELGWLNIQGFQGQTMRLDSFRKQTRENYRELYQQQWNNVQHAFYGLRIPLVEISNQDHPVKAALQTHLIH</sequence>
<name>A0A7D4NK72_9GAMM</name>
<keyword evidence="3" id="KW-1185">Reference proteome</keyword>
<proteinExistence type="predicted"/>
<protein>
    <submittedName>
        <fullName evidence="2">DUF58 domain-containing protein</fullName>
    </submittedName>
</protein>
<dbReference type="PANTHER" id="PTHR33608">
    <property type="entry name" value="BLL2464 PROTEIN"/>
    <property type="match status" value="1"/>
</dbReference>
<gene>
    <name evidence="2" type="ORF">HQN79_00390</name>
</gene>
<dbReference type="PANTHER" id="PTHR33608:SF12">
    <property type="entry name" value="DUF58 DOMAIN-CONTAINING PROTEIN"/>
    <property type="match status" value="1"/>
</dbReference>
<reference evidence="2 3" key="1">
    <citation type="submission" date="2020-05" db="EMBL/GenBank/DDBJ databases">
        <title>Thiomicrorhabdus sediminis sp.nov. and Thiomicrorhabdus xiamenensis sp.nov., novel sulfur-oxidizing bacteria isolated from coastal sediment.</title>
        <authorList>
            <person name="Liu X."/>
        </authorList>
    </citation>
    <scope>NUCLEOTIDE SEQUENCE [LARGE SCALE GENOMIC DNA]</scope>
    <source>
        <strain evidence="2 3">G2</strain>
    </source>
</reference>
<dbReference type="KEGG" id="txa:HQN79_00390"/>